<dbReference type="Pfam" id="PF00180">
    <property type="entry name" value="Iso_dh"/>
    <property type="match status" value="1"/>
</dbReference>
<dbReference type="GO" id="GO:0004450">
    <property type="term" value="F:isocitrate dehydrogenase (NADP+) activity"/>
    <property type="evidence" value="ECO:0007669"/>
    <property type="project" value="UniProtKB-EC"/>
</dbReference>
<evidence type="ECO:0000259" key="9">
    <source>
        <dbReference type="SMART" id="SM01329"/>
    </source>
</evidence>
<dbReference type="AlphaFoldDB" id="A0A7C1HW67"/>
<sequence length="399" mass="45552">MRKITMSAPIVEMDGDEMARVMWSWIKKELLEPFIELYTVYIDLGLKKRDETNDEVTYQAVEALRKYKIGVKCPTITPNKDRMIEYGLRNLLPSPNATLRSRLRGTIFRTPFIVSRIKPLVKNWQKPIVIARHGVGDIYEAIEVEVHPGNKLSVFLGEERIYNNVFESRSAVIMYSIDEASIVDFARSVFSYALENGFDVWFSAKDTISKKYDGLYKEIFERVFNDEFKEKFKEKGLSYSYFLIDDAYARVVRSIGGFVWALKNYDGDVASDFVLSSFSGSIALSISELYSPDGVYYSEASHGTVQKHYYRYLRGETSYTNPVGLILAWAKALEKRAILDANNELLLFSRAIPKAIAEVIDVDGYGTPDIAKIADPPLTVVSTLDFIRLVRGKIEKKLF</sequence>
<organism evidence="10">
    <name type="scientific">Fervidicoccus fontis</name>
    <dbReference type="NCBI Taxonomy" id="683846"/>
    <lineage>
        <taxon>Archaea</taxon>
        <taxon>Thermoproteota</taxon>
        <taxon>Thermoprotei</taxon>
        <taxon>Fervidicoccales</taxon>
        <taxon>Fervidicoccaceae</taxon>
        <taxon>Fervidicoccus</taxon>
    </lineage>
</organism>
<dbReference type="SMART" id="SM01329">
    <property type="entry name" value="Iso_dh"/>
    <property type="match status" value="1"/>
</dbReference>
<evidence type="ECO:0000256" key="5">
    <source>
        <dbReference type="ARBA" id="ARBA00022723"/>
    </source>
</evidence>
<protein>
    <submittedName>
        <fullName evidence="10">NADP-dependent isocitrate dehydrogenase</fullName>
        <ecNumber evidence="10">1.1.1.42</ecNumber>
    </submittedName>
</protein>
<proteinExistence type="inferred from homology"/>
<evidence type="ECO:0000256" key="8">
    <source>
        <dbReference type="ARBA" id="ARBA00023211"/>
    </source>
</evidence>
<evidence type="ECO:0000256" key="7">
    <source>
        <dbReference type="ARBA" id="ARBA00023002"/>
    </source>
</evidence>
<evidence type="ECO:0000256" key="6">
    <source>
        <dbReference type="ARBA" id="ARBA00022842"/>
    </source>
</evidence>
<dbReference type="EC" id="1.1.1.42" evidence="10"/>
<dbReference type="Gene3D" id="3.40.718.10">
    <property type="entry name" value="Isopropylmalate Dehydrogenase"/>
    <property type="match status" value="1"/>
</dbReference>
<evidence type="ECO:0000256" key="1">
    <source>
        <dbReference type="ARBA" id="ARBA00001936"/>
    </source>
</evidence>
<dbReference type="PANTHER" id="PTHR11822">
    <property type="entry name" value="NADP-SPECIFIC ISOCITRATE DEHYDROGENASE"/>
    <property type="match status" value="1"/>
</dbReference>
<evidence type="ECO:0000313" key="10">
    <source>
        <dbReference type="EMBL" id="HDS10266.1"/>
    </source>
</evidence>
<evidence type="ECO:0000256" key="2">
    <source>
        <dbReference type="ARBA" id="ARBA00001946"/>
    </source>
</evidence>
<keyword evidence="8" id="KW-0464">Manganese</keyword>
<keyword evidence="6" id="KW-0460">Magnesium</keyword>
<feature type="domain" description="Isopropylmalate dehydrogenase-like" evidence="9">
    <location>
        <begin position="9"/>
        <end position="390"/>
    </location>
</feature>
<keyword evidence="7 10" id="KW-0560">Oxidoreductase</keyword>
<comment type="similarity">
    <text evidence="3">Belongs to the isocitrate and isopropylmalate dehydrogenases family.</text>
</comment>
<comment type="cofactor">
    <cofactor evidence="1">
        <name>Mn(2+)</name>
        <dbReference type="ChEBI" id="CHEBI:29035"/>
    </cofactor>
</comment>
<dbReference type="SUPFAM" id="SSF53659">
    <property type="entry name" value="Isocitrate/Isopropylmalate dehydrogenase-like"/>
    <property type="match status" value="1"/>
</dbReference>
<dbReference type="GO" id="GO:0006102">
    <property type="term" value="P:isocitrate metabolic process"/>
    <property type="evidence" value="ECO:0007669"/>
    <property type="project" value="InterPro"/>
</dbReference>
<dbReference type="EMBL" id="DSDY01000048">
    <property type="protein sequence ID" value="HDS10266.1"/>
    <property type="molecule type" value="Genomic_DNA"/>
</dbReference>
<dbReference type="GO" id="GO:0046872">
    <property type="term" value="F:metal ion binding"/>
    <property type="evidence" value="ECO:0007669"/>
    <property type="project" value="UniProtKB-KW"/>
</dbReference>
<keyword evidence="5" id="KW-0479">Metal-binding</keyword>
<dbReference type="PANTHER" id="PTHR11822:SF21">
    <property type="entry name" value="ISOCITRATE DEHYDROGENASE [NADP], MITOCHONDRIAL"/>
    <property type="match status" value="1"/>
</dbReference>
<dbReference type="GO" id="GO:0006099">
    <property type="term" value="P:tricarboxylic acid cycle"/>
    <property type="evidence" value="ECO:0007669"/>
    <property type="project" value="UniProtKB-KW"/>
</dbReference>
<reference evidence="10" key="1">
    <citation type="journal article" date="2020" name="mSystems">
        <title>Genome- and Community-Level Interaction Insights into Carbon Utilization and Element Cycling Functions of Hydrothermarchaeota in Hydrothermal Sediment.</title>
        <authorList>
            <person name="Zhou Z."/>
            <person name="Liu Y."/>
            <person name="Xu W."/>
            <person name="Pan J."/>
            <person name="Luo Z.H."/>
            <person name="Li M."/>
        </authorList>
    </citation>
    <scope>NUCLEOTIDE SEQUENCE [LARGE SCALE GENOMIC DNA]</scope>
    <source>
        <strain evidence="10">SpSt-123</strain>
    </source>
</reference>
<dbReference type="InterPro" id="IPR024084">
    <property type="entry name" value="IsoPropMal-DH-like_dom"/>
</dbReference>
<evidence type="ECO:0000256" key="3">
    <source>
        <dbReference type="ARBA" id="ARBA00007769"/>
    </source>
</evidence>
<evidence type="ECO:0000256" key="4">
    <source>
        <dbReference type="ARBA" id="ARBA00022532"/>
    </source>
</evidence>
<name>A0A7C1HW67_9CREN</name>
<dbReference type="InterPro" id="IPR004790">
    <property type="entry name" value="Isocitrate_DH_NADP"/>
</dbReference>
<comment type="caution">
    <text evidence="10">The sequence shown here is derived from an EMBL/GenBank/DDBJ whole genome shotgun (WGS) entry which is preliminary data.</text>
</comment>
<keyword evidence="4" id="KW-0816">Tricarboxylic acid cycle</keyword>
<comment type="cofactor">
    <cofactor evidence="2">
        <name>Mg(2+)</name>
        <dbReference type="ChEBI" id="CHEBI:18420"/>
    </cofactor>
</comment>
<accession>A0A7C1HW67</accession>
<gene>
    <name evidence="10" type="ORF">ENO04_01390</name>
</gene>
<dbReference type="PIRSF" id="PIRSF000108">
    <property type="entry name" value="IDH_NADP"/>
    <property type="match status" value="1"/>
</dbReference>
<dbReference type="NCBIfam" id="NF006156">
    <property type="entry name" value="PRK08299.1"/>
    <property type="match status" value="1"/>
</dbReference>